<gene>
    <name evidence="2" type="ORF">EDD27_3153</name>
</gene>
<evidence type="ECO:0000313" key="3">
    <source>
        <dbReference type="Proteomes" id="UP000284824"/>
    </source>
</evidence>
<organism evidence="2 3">
    <name type="scientific">Nonomuraea polychroma</name>
    <dbReference type="NCBI Taxonomy" id="46176"/>
    <lineage>
        <taxon>Bacteria</taxon>
        <taxon>Bacillati</taxon>
        <taxon>Actinomycetota</taxon>
        <taxon>Actinomycetes</taxon>
        <taxon>Streptosporangiales</taxon>
        <taxon>Streptosporangiaceae</taxon>
        <taxon>Nonomuraea</taxon>
    </lineage>
</organism>
<evidence type="ECO:0000313" key="2">
    <source>
        <dbReference type="EMBL" id="RVX40732.1"/>
    </source>
</evidence>
<comment type="caution">
    <text evidence="2">The sequence shown here is derived from an EMBL/GenBank/DDBJ whole genome shotgun (WGS) entry which is preliminary data.</text>
</comment>
<dbReference type="PANTHER" id="PTHR36440">
    <property type="entry name" value="PUTATIVE (AFU_ORTHOLOGUE AFUA_8G07350)-RELATED"/>
    <property type="match status" value="1"/>
</dbReference>
<evidence type="ECO:0000259" key="1">
    <source>
        <dbReference type="Pfam" id="PF07883"/>
    </source>
</evidence>
<dbReference type="PANTHER" id="PTHR36440:SF1">
    <property type="entry name" value="PUTATIVE (AFU_ORTHOLOGUE AFUA_8G07350)-RELATED"/>
    <property type="match status" value="1"/>
</dbReference>
<accession>A0A438M4Q7</accession>
<keyword evidence="3" id="KW-1185">Reference proteome</keyword>
<dbReference type="AlphaFoldDB" id="A0A438M4Q7"/>
<protein>
    <submittedName>
        <fullName evidence="2">Cupin domain</fullName>
    </submittedName>
</protein>
<dbReference type="Gene3D" id="2.60.120.10">
    <property type="entry name" value="Jelly Rolls"/>
    <property type="match status" value="1"/>
</dbReference>
<dbReference type="RefSeq" id="WP_127933068.1">
    <property type="nucleotide sequence ID" value="NZ_SAUN01000001.1"/>
</dbReference>
<dbReference type="InterPro" id="IPR053146">
    <property type="entry name" value="QDO-like"/>
</dbReference>
<dbReference type="Pfam" id="PF07883">
    <property type="entry name" value="Cupin_2"/>
    <property type="match status" value="1"/>
</dbReference>
<proteinExistence type="predicted"/>
<dbReference type="InterPro" id="IPR014710">
    <property type="entry name" value="RmlC-like_jellyroll"/>
</dbReference>
<dbReference type="OrthoDB" id="9791637at2"/>
<dbReference type="SUPFAM" id="SSF51182">
    <property type="entry name" value="RmlC-like cupins"/>
    <property type="match status" value="1"/>
</dbReference>
<reference evidence="2 3" key="1">
    <citation type="submission" date="2019-01" db="EMBL/GenBank/DDBJ databases">
        <title>Sequencing the genomes of 1000 actinobacteria strains.</title>
        <authorList>
            <person name="Klenk H.-P."/>
        </authorList>
    </citation>
    <scope>NUCLEOTIDE SEQUENCE [LARGE SCALE GENOMIC DNA]</scope>
    <source>
        <strain evidence="2 3">DSM 43925</strain>
    </source>
</reference>
<sequence>MSLTSPHTWDAVVVPEGSAEVVELSQGGAFRLLVDASATSRAFSANRLTLSLGVDGAKPHYHALSSELFYVLAGTTEFLLGERIVTAGRGSLVAVPPKVVHAFGAAPDSTADLLVIMAPGVERFEYFRRLGRISHGQDSFDSLLPEQDRFDVHFADSTAWPRARAR</sequence>
<name>A0A438M4Q7_9ACTN</name>
<dbReference type="InterPro" id="IPR013096">
    <property type="entry name" value="Cupin_2"/>
</dbReference>
<dbReference type="InterPro" id="IPR011051">
    <property type="entry name" value="RmlC_Cupin_sf"/>
</dbReference>
<feature type="domain" description="Cupin type-2" evidence="1">
    <location>
        <begin position="53"/>
        <end position="116"/>
    </location>
</feature>
<dbReference type="EMBL" id="SAUN01000001">
    <property type="protein sequence ID" value="RVX40732.1"/>
    <property type="molecule type" value="Genomic_DNA"/>
</dbReference>
<dbReference type="Proteomes" id="UP000284824">
    <property type="component" value="Unassembled WGS sequence"/>
</dbReference>